<evidence type="ECO:0000313" key="1">
    <source>
        <dbReference type="EMBL" id="MBB5628809.1"/>
    </source>
</evidence>
<protein>
    <submittedName>
        <fullName evidence="1">Uncharacterized protein</fullName>
    </submittedName>
</protein>
<keyword evidence="2" id="KW-1185">Reference proteome</keyword>
<sequence length="190" mass="20805">MIDEPAPATSPVPFDGASLKEVSDEAVTAFLGAGHDSSRQVIEFRHVGNTVVVHSRSWKNVVYNFRKDVQAVLGAAGMVTAPFFTEPVPGVVITGVLACLNCWHLLASTRKIELAEPHALLVSRLSVARLAGQDGNPAVLRYLTGEFQAKGWDLDSVIDDLQTMRILAADRDRRRLVLRDRVLITRRPAP</sequence>
<reference evidence="1 2" key="1">
    <citation type="submission" date="2020-08" db="EMBL/GenBank/DDBJ databases">
        <title>Sequencing the genomes of 1000 actinobacteria strains.</title>
        <authorList>
            <person name="Klenk H.-P."/>
        </authorList>
    </citation>
    <scope>NUCLEOTIDE SEQUENCE [LARGE SCALE GENOMIC DNA]</scope>
    <source>
        <strain evidence="1 2">DSM 45790</strain>
    </source>
</reference>
<dbReference type="Proteomes" id="UP000588112">
    <property type="component" value="Unassembled WGS sequence"/>
</dbReference>
<evidence type="ECO:0000313" key="2">
    <source>
        <dbReference type="Proteomes" id="UP000588112"/>
    </source>
</evidence>
<proteinExistence type="predicted"/>
<dbReference type="AlphaFoldDB" id="A0A7W9DS48"/>
<name>A0A7W9DS48_9ACTN</name>
<dbReference type="EMBL" id="JACHBR010000001">
    <property type="protein sequence ID" value="MBB5628809.1"/>
    <property type="molecule type" value="Genomic_DNA"/>
</dbReference>
<accession>A0A7W9DS48</accession>
<gene>
    <name evidence="1" type="ORF">BJ981_004508</name>
</gene>
<comment type="caution">
    <text evidence="1">The sequence shown here is derived from an EMBL/GenBank/DDBJ whole genome shotgun (WGS) entry which is preliminary data.</text>
</comment>
<organism evidence="1 2">
    <name type="scientific">Sphaerisporangium krabiense</name>
    <dbReference type="NCBI Taxonomy" id="763782"/>
    <lineage>
        <taxon>Bacteria</taxon>
        <taxon>Bacillati</taxon>
        <taxon>Actinomycetota</taxon>
        <taxon>Actinomycetes</taxon>
        <taxon>Streptosporangiales</taxon>
        <taxon>Streptosporangiaceae</taxon>
        <taxon>Sphaerisporangium</taxon>
    </lineage>
</organism>
<dbReference type="RefSeq" id="WP_184613485.1">
    <property type="nucleotide sequence ID" value="NZ_BOOS01000002.1"/>
</dbReference>